<dbReference type="Pfam" id="PF01041">
    <property type="entry name" value="DegT_DnrJ_EryC1"/>
    <property type="match status" value="1"/>
</dbReference>
<dbReference type="Gene3D" id="3.90.1150.10">
    <property type="entry name" value="Aspartate Aminotransferase, domain 1"/>
    <property type="match status" value="1"/>
</dbReference>
<accession>A0ABY5SHS7</accession>
<dbReference type="PANTHER" id="PTHR30244:SF34">
    <property type="entry name" value="DTDP-4-AMINO-4,6-DIDEOXYGALACTOSE TRANSAMINASE"/>
    <property type="match status" value="1"/>
</dbReference>
<organism evidence="2 3">
    <name type="scientific">Paenibacillus spongiae</name>
    <dbReference type="NCBI Taxonomy" id="2909671"/>
    <lineage>
        <taxon>Bacteria</taxon>
        <taxon>Bacillati</taxon>
        <taxon>Bacillota</taxon>
        <taxon>Bacilli</taxon>
        <taxon>Bacillales</taxon>
        <taxon>Paenibacillaceae</taxon>
        <taxon>Paenibacillus</taxon>
    </lineage>
</organism>
<protein>
    <submittedName>
        <fullName evidence="2">Aminotransferase class I/II-fold pyridoxal phosphate-dependent enzyme</fullName>
    </submittedName>
</protein>
<keyword evidence="1" id="KW-0663">Pyridoxal phosphate</keyword>
<name>A0ABY5SHS7_9BACL</name>
<dbReference type="InterPro" id="IPR015424">
    <property type="entry name" value="PyrdxlP-dep_Trfase"/>
</dbReference>
<dbReference type="EMBL" id="CP091430">
    <property type="protein sequence ID" value="UVI33576.1"/>
    <property type="molecule type" value="Genomic_DNA"/>
</dbReference>
<dbReference type="PIRSF" id="PIRSF000390">
    <property type="entry name" value="PLP_StrS"/>
    <property type="match status" value="1"/>
</dbReference>
<proteinExistence type="inferred from homology"/>
<dbReference type="GO" id="GO:0008483">
    <property type="term" value="F:transaminase activity"/>
    <property type="evidence" value="ECO:0007669"/>
    <property type="project" value="UniProtKB-KW"/>
</dbReference>
<evidence type="ECO:0000256" key="1">
    <source>
        <dbReference type="RuleBase" id="RU004508"/>
    </source>
</evidence>
<reference evidence="2" key="1">
    <citation type="submission" date="2022-01" db="EMBL/GenBank/DDBJ databases">
        <title>Paenibacillus spongiae sp. nov., isolated from marine sponge.</title>
        <authorList>
            <person name="Li Z."/>
            <person name="Zhang M."/>
        </authorList>
    </citation>
    <scope>NUCLEOTIDE SEQUENCE</scope>
    <source>
        <strain evidence="2">PHS-Z3</strain>
    </source>
</reference>
<keyword evidence="2" id="KW-0032">Aminotransferase</keyword>
<evidence type="ECO:0000313" key="2">
    <source>
        <dbReference type="EMBL" id="UVI33576.1"/>
    </source>
</evidence>
<dbReference type="CDD" id="cd00616">
    <property type="entry name" value="AHBA_syn"/>
    <property type="match status" value="1"/>
</dbReference>
<evidence type="ECO:0000313" key="3">
    <source>
        <dbReference type="Proteomes" id="UP001057877"/>
    </source>
</evidence>
<gene>
    <name evidence="2" type="ORF">L1F29_06880</name>
</gene>
<dbReference type="InterPro" id="IPR015422">
    <property type="entry name" value="PyrdxlP-dep_Trfase_small"/>
</dbReference>
<keyword evidence="3" id="KW-1185">Reference proteome</keyword>
<dbReference type="InterPro" id="IPR000653">
    <property type="entry name" value="DegT/StrS_aminotransferase"/>
</dbReference>
<dbReference type="InterPro" id="IPR015421">
    <property type="entry name" value="PyrdxlP-dep_Trfase_major"/>
</dbReference>
<sequence>MDKKKIYLSPPHMSGREQDYINEAFDTNWIAPLGPNVDAFENELAAYAGVNGAAAVASGTAAIHLALRLLGVKPGDRIFCSSLTFVASANPILYEGAVPVFIDSEPDSWNMSPAALGRALAEADREGSLPKAVIVVNLYGQSARMDEIIAACDRYDIPVIEDAAESLGSTYKGKASGSFGKFGIYSFNGNKIITTSGGGMLVSNDEEALRKTRFLATQARDPAPHYQHSELGYNYRMSNLLAGVGRAQLQVLEDRVNARRAIFDCYCEQLSDLPGIQFMPELADTRSNRWLTVMTINPAEAGCSVSDLLRTLTEENIEARPVWKPLHTQPLFEHTRYYPHHEQESFSESAFRHGICLPSGSGLTEEDQDRVLQCVKEVIAANRLVGHSYNSSPQ</sequence>
<dbReference type="SUPFAM" id="SSF53383">
    <property type="entry name" value="PLP-dependent transferases"/>
    <property type="match status" value="1"/>
</dbReference>
<dbReference type="Gene3D" id="3.40.640.10">
    <property type="entry name" value="Type I PLP-dependent aspartate aminotransferase-like (Major domain)"/>
    <property type="match status" value="1"/>
</dbReference>
<keyword evidence="2" id="KW-0808">Transferase</keyword>
<dbReference type="Proteomes" id="UP001057877">
    <property type="component" value="Chromosome"/>
</dbReference>
<dbReference type="PANTHER" id="PTHR30244">
    <property type="entry name" value="TRANSAMINASE"/>
    <property type="match status" value="1"/>
</dbReference>
<comment type="similarity">
    <text evidence="1">Belongs to the DegT/DnrJ/EryC1 family.</text>
</comment>